<evidence type="ECO:0000256" key="8">
    <source>
        <dbReference type="ARBA" id="ARBA00023235"/>
    </source>
</evidence>
<evidence type="ECO:0000256" key="9">
    <source>
        <dbReference type="ARBA" id="ARBA00023306"/>
    </source>
</evidence>
<dbReference type="FunFam" id="3.10.50.40:FF:000001">
    <property type="entry name" value="Trigger factor"/>
    <property type="match status" value="1"/>
</dbReference>
<evidence type="ECO:0000256" key="10">
    <source>
        <dbReference type="ARBA" id="ARBA00024849"/>
    </source>
</evidence>
<feature type="domain" description="PPIase FKBP-type" evidence="16">
    <location>
        <begin position="162"/>
        <end position="241"/>
    </location>
</feature>
<dbReference type="AlphaFoldDB" id="A0A8J6JD40"/>
<dbReference type="InterPro" id="IPR036611">
    <property type="entry name" value="Trigger_fac_ribosome-bd_sf"/>
</dbReference>
<dbReference type="GO" id="GO:0005737">
    <property type="term" value="C:cytoplasm"/>
    <property type="evidence" value="ECO:0007669"/>
    <property type="project" value="UniProtKB-SubCell"/>
</dbReference>
<evidence type="ECO:0000256" key="6">
    <source>
        <dbReference type="ARBA" id="ARBA00023110"/>
    </source>
</evidence>
<dbReference type="GO" id="GO:0051083">
    <property type="term" value="P:'de novo' cotranslational protein folding"/>
    <property type="evidence" value="ECO:0007669"/>
    <property type="project" value="TreeGrafter"/>
</dbReference>
<name>A0A8J6JD40_9FIRM</name>
<evidence type="ECO:0000256" key="2">
    <source>
        <dbReference type="ARBA" id="ARBA00005464"/>
    </source>
</evidence>
<dbReference type="InterPro" id="IPR005215">
    <property type="entry name" value="Trig_fac"/>
</dbReference>
<dbReference type="RefSeq" id="WP_186919702.1">
    <property type="nucleotide sequence ID" value="NZ_JACOPQ010000010.1"/>
</dbReference>
<evidence type="ECO:0000256" key="13">
    <source>
        <dbReference type="PROSITE-ProRule" id="PRU00277"/>
    </source>
</evidence>
<comment type="catalytic activity">
    <reaction evidence="1 12 13">
        <text>[protein]-peptidylproline (omega=180) = [protein]-peptidylproline (omega=0)</text>
        <dbReference type="Rhea" id="RHEA:16237"/>
        <dbReference type="Rhea" id="RHEA-COMP:10747"/>
        <dbReference type="Rhea" id="RHEA-COMP:10748"/>
        <dbReference type="ChEBI" id="CHEBI:83833"/>
        <dbReference type="ChEBI" id="CHEBI:83834"/>
        <dbReference type="EC" id="5.2.1.8"/>
    </reaction>
</comment>
<dbReference type="SUPFAM" id="SSF102735">
    <property type="entry name" value="Trigger factor ribosome-binding domain"/>
    <property type="match status" value="1"/>
</dbReference>
<comment type="caution">
    <text evidence="17">The sequence shown here is derived from an EMBL/GenBank/DDBJ whole genome shotgun (WGS) entry which is preliminary data.</text>
</comment>
<keyword evidence="12" id="KW-0963">Cytoplasm</keyword>
<dbReference type="SUPFAM" id="SSF109998">
    <property type="entry name" value="Triger factor/SurA peptide-binding domain-like"/>
    <property type="match status" value="1"/>
</dbReference>
<dbReference type="PROSITE" id="PS50059">
    <property type="entry name" value="FKBP_PPIASE"/>
    <property type="match status" value="1"/>
</dbReference>
<dbReference type="InterPro" id="IPR037041">
    <property type="entry name" value="Trigger_fac_C_sf"/>
</dbReference>
<dbReference type="GO" id="GO:0015031">
    <property type="term" value="P:protein transport"/>
    <property type="evidence" value="ECO:0007669"/>
    <property type="project" value="UniProtKB-UniRule"/>
</dbReference>
<proteinExistence type="inferred from homology"/>
<keyword evidence="9 12" id="KW-0131">Cell cycle</keyword>
<evidence type="ECO:0000259" key="16">
    <source>
        <dbReference type="PROSITE" id="PS50059"/>
    </source>
</evidence>
<dbReference type="PANTHER" id="PTHR30560">
    <property type="entry name" value="TRIGGER FACTOR CHAPERONE AND PEPTIDYL-PROLYL CIS/TRANS ISOMERASE"/>
    <property type="match status" value="1"/>
</dbReference>
<protein>
    <recommendedName>
        <fullName evidence="4 12">Trigger factor</fullName>
        <shortName evidence="12">TF</shortName>
        <ecNumber evidence="3 12">5.2.1.8</ecNumber>
    </recommendedName>
    <alternativeName>
        <fullName evidence="11 12">PPIase</fullName>
    </alternativeName>
</protein>
<dbReference type="GO" id="GO:0051301">
    <property type="term" value="P:cell division"/>
    <property type="evidence" value="ECO:0007669"/>
    <property type="project" value="UniProtKB-KW"/>
</dbReference>
<evidence type="ECO:0000256" key="14">
    <source>
        <dbReference type="RuleBase" id="RU003914"/>
    </source>
</evidence>
<dbReference type="Pfam" id="PF05697">
    <property type="entry name" value="Trigger_N"/>
    <property type="match status" value="1"/>
</dbReference>
<evidence type="ECO:0000256" key="7">
    <source>
        <dbReference type="ARBA" id="ARBA00023186"/>
    </source>
</evidence>
<comment type="subcellular location">
    <subcellularLocation>
        <location evidence="12">Cytoplasm</location>
    </subcellularLocation>
    <text evidence="12">About half TF is bound to the ribosome near the polypeptide exit tunnel while the other half is free in the cytoplasm.</text>
</comment>
<evidence type="ECO:0000313" key="18">
    <source>
        <dbReference type="Proteomes" id="UP000607645"/>
    </source>
</evidence>
<organism evidence="17 18">
    <name type="scientific">Lawsonibacter faecis</name>
    <dbReference type="NCBI Taxonomy" id="2763052"/>
    <lineage>
        <taxon>Bacteria</taxon>
        <taxon>Bacillati</taxon>
        <taxon>Bacillota</taxon>
        <taxon>Clostridia</taxon>
        <taxon>Eubacteriales</taxon>
        <taxon>Oscillospiraceae</taxon>
        <taxon>Lawsonibacter</taxon>
    </lineage>
</organism>
<sequence length="480" mass="52858">MNVKSVEKKEKSTVELVIEVSREEFEAAIDKVYKKQRGSISIPGFRKGHAPRKIIEGMYGSGVFYEDAINDVYPEAYAEAVEQEKLDAVAYPDVEILDAGKDGFSFKAVVTVRPEVKLGDYKGLTAPKAEAAVSDEDIDGELKPFIERATRLVSADRAAQNGDTVVLDFEGFDNGVPFEGGKAEGHSLELGSGSFVPGFEEQLVGMKAGDEGDINITFPEDYHAELAGKSVVFHVKLHEVKEKQAPVVDDEFAKDVSEFETLADLKKDLGEKLKERREAQAKSDFENALMEQVVANMEVEIPDAMVEHRADQMVDDYARRITSQGIPFENYLQMMGMTAADFKKQAMEGALHQVQGDLALGAIVEAEKIEVSDEEKEAEYARLAEQYSMDVEQIKAAVPVEDLEKELKTKKAAEVVYSTAKAGKAPAKKAAKKAEESDEGEEKPKKKAAPKKKAEEPAEGEEKPKKKAAPKKKSEPKTEE</sequence>
<evidence type="ECO:0000313" key="17">
    <source>
        <dbReference type="EMBL" id="MBC5737893.1"/>
    </source>
</evidence>
<dbReference type="Pfam" id="PF05698">
    <property type="entry name" value="Trigger_C"/>
    <property type="match status" value="1"/>
</dbReference>
<accession>A0A8J6JD40</accession>
<keyword evidence="7 12" id="KW-0143">Chaperone</keyword>
<dbReference type="EMBL" id="JACOPQ010000010">
    <property type="protein sequence ID" value="MBC5737893.1"/>
    <property type="molecule type" value="Genomic_DNA"/>
</dbReference>
<feature type="region of interest" description="Disordered" evidence="15">
    <location>
        <begin position="420"/>
        <end position="480"/>
    </location>
</feature>
<comment type="similarity">
    <text evidence="2 12 14">Belongs to the FKBP-type PPIase family. Tig subfamily.</text>
</comment>
<dbReference type="GO" id="GO:0003755">
    <property type="term" value="F:peptidyl-prolyl cis-trans isomerase activity"/>
    <property type="evidence" value="ECO:0007669"/>
    <property type="project" value="UniProtKB-UniRule"/>
</dbReference>
<feature type="compositionally biased region" description="Basic and acidic residues" evidence="15">
    <location>
        <begin position="452"/>
        <end position="464"/>
    </location>
</feature>
<dbReference type="InterPro" id="IPR001179">
    <property type="entry name" value="PPIase_FKBP_dom"/>
</dbReference>
<keyword evidence="8 12" id="KW-0413">Isomerase</keyword>
<evidence type="ECO:0000256" key="4">
    <source>
        <dbReference type="ARBA" id="ARBA00016902"/>
    </source>
</evidence>
<evidence type="ECO:0000256" key="1">
    <source>
        <dbReference type="ARBA" id="ARBA00000971"/>
    </source>
</evidence>
<dbReference type="InterPro" id="IPR027304">
    <property type="entry name" value="Trigger_fact/SurA_dom_sf"/>
</dbReference>
<dbReference type="GO" id="GO:0043022">
    <property type="term" value="F:ribosome binding"/>
    <property type="evidence" value="ECO:0007669"/>
    <property type="project" value="TreeGrafter"/>
</dbReference>
<dbReference type="Gene3D" id="3.30.70.1050">
    <property type="entry name" value="Trigger factor ribosome-binding domain"/>
    <property type="match status" value="1"/>
</dbReference>
<dbReference type="GO" id="GO:0044183">
    <property type="term" value="F:protein folding chaperone"/>
    <property type="evidence" value="ECO:0007669"/>
    <property type="project" value="TreeGrafter"/>
</dbReference>
<keyword evidence="5 12" id="KW-0132">Cell division</keyword>
<dbReference type="InterPro" id="IPR008880">
    <property type="entry name" value="Trigger_fac_C"/>
</dbReference>
<keyword evidence="18" id="KW-1185">Reference proteome</keyword>
<evidence type="ECO:0000256" key="3">
    <source>
        <dbReference type="ARBA" id="ARBA00013194"/>
    </source>
</evidence>
<dbReference type="HAMAP" id="MF_00303">
    <property type="entry name" value="Trigger_factor_Tig"/>
    <property type="match status" value="1"/>
</dbReference>
<dbReference type="SUPFAM" id="SSF54534">
    <property type="entry name" value="FKBP-like"/>
    <property type="match status" value="1"/>
</dbReference>
<dbReference type="GO" id="GO:0043335">
    <property type="term" value="P:protein unfolding"/>
    <property type="evidence" value="ECO:0007669"/>
    <property type="project" value="TreeGrafter"/>
</dbReference>
<gene>
    <name evidence="12" type="primary">tig</name>
    <name evidence="17" type="ORF">H8S62_12850</name>
</gene>
<dbReference type="Gene3D" id="1.10.3120.10">
    <property type="entry name" value="Trigger factor, C-terminal domain"/>
    <property type="match status" value="1"/>
</dbReference>
<dbReference type="PIRSF" id="PIRSF003095">
    <property type="entry name" value="Trigger_factor"/>
    <property type="match status" value="1"/>
</dbReference>
<dbReference type="NCBIfam" id="TIGR00115">
    <property type="entry name" value="tig"/>
    <property type="match status" value="1"/>
</dbReference>
<evidence type="ECO:0000256" key="5">
    <source>
        <dbReference type="ARBA" id="ARBA00022618"/>
    </source>
</evidence>
<dbReference type="PANTHER" id="PTHR30560:SF3">
    <property type="entry name" value="TRIGGER FACTOR-LIKE PROTEIN TIG, CHLOROPLASTIC"/>
    <property type="match status" value="1"/>
</dbReference>
<dbReference type="Proteomes" id="UP000607645">
    <property type="component" value="Unassembled WGS sequence"/>
</dbReference>
<keyword evidence="6 12" id="KW-0697">Rotamase</keyword>
<evidence type="ECO:0000256" key="15">
    <source>
        <dbReference type="SAM" id="MobiDB-lite"/>
    </source>
</evidence>
<reference evidence="17" key="1">
    <citation type="submission" date="2020-08" db="EMBL/GenBank/DDBJ databases">
        <title>Genome public.</title>
        <authorList>
            <person name="Liu C."/>
            <person name="Sun Q."/>
        </authorList>
    </citation>
    <scope>NUCLEOTIDE SEQUENCE</scope>
    <source>
        <strain evidence="17">NSJ-52</strain>
    </source>
</reference>
<comment type="domain">
    <text evidence="12">Consists of 3 domains; the N-terminus binds the ribosome, the middle domain has PPIase activity, while the C-terminus has intrinsic chaperone activity on its own.</text>
</comment>
<dbReference type="InterPro" id="IPR008881">
    <property type="entry name" value="Trigger_fac_ribosome-bd_bac"/>
</dbReference>
<evidence type="ECO:0000256" key="11">
    <source>
        <dbReference type="ARBA" id="ARBA00029986"/>
    </source>
</evidence>
<dbReference type="Gene3D" id="3.10.50.40">
    <property type="match status" value="1"/>
</dbReference>
<evidence type="ECO:0000256" key="12">
    <source>
        <dbReference type="HAMAP-Rule" id="MF_00303"/>
    </source>
</evidence>
<dbReference type="InterPro" id="IPR046357">
    <property type="entry name" value="PPIase_dom_sf"/>
</dbReference>
<dbReference type="Pfam" id="PF00254">
    <property type="entry name" value="FKBP_C"/>
    <property type="match status" value="1"/>
</dbReference>
<comment type="function">
    <text evidence="10 12">Involved in protein export. Acts as a chaperone by maintaining the newly synthesized protein in an open conformation. Functions as a peptidyl-prolyl cis-trans isomerase.</text>
</comment>
<dbReference type="EC" id="5.2.1.8" evidence="3 12"/>